<comment type="caution">
    <text evidence="1">The sequence shown here is derived from an EMBL/GenBank/DDBJ whole genome shotgun (WGS) entry which is preliminary data.</text>
</comment>
<dbReference type="OrthoDB" id="4632325at2"/>
<evidence type="ECO:0000313" key="1">
    <source>
        <dbReference type="EMBL" id="PXW99578.1"/>
    </source>
</evidence>
<dbReference type="Proteomes" id="UP000247781">
    <property type="component" value="Unassembled WGS sequence"/>
</dbReference>
<keyword evidence="2" id="KW-1185">Reference proteome</keyword>
<sequence>MKTTHTLRREIVGLATTVLVSGGLGLAGLGLAAGTAQADTSSSPHQWCPGDSMNFPTGPGNLKVWDMSVCHTWYFVRSGFGNVQVSGGIRSDVWDGENPPDGSLIDCGHDLFGFPIHC</sequence>
<accession>A0A318H9H4</accession>
<gene>
    <name evidence="1" type="ORF">C8E89_1401</name>
</gene>
<protein>
    <submittedName>
        <fullName evidence="1">Uncharacterized protein</fullName>
    </submittedName>
</protein>
<reference evidence="1 2" key="2">
    <citation type="submission" date="2018-06" db="EMBL/GenBank/DDBJ databases">
        <title>Sequencing of bacterial isolates from soil warming experiment in Harvard Forest, Massachusetts, USA.</title>
        <authorList>
            <person name="Deangelis K.PhD."/>
        </authorList>
    </citation>
    <scope>NUCLEOTIDE SEQUENCE [LARGE SCALE GENOMIC DNA]</scope>
    <source>
        <strain evidence="1 2">GAS496</strain>
    </source>
</reference>
<proteinExistence type="predicted"/>
<name>A0A318H9H4_9MYCO</name>
<reference evidence="2" key="1">
    <citation type="submission" date="2018-05" db="EMBL/GenBank/DDBJ databases">
        <authorList>
            <person name="Deangelis K."/>
            <person name="Huntemann M."/>
            <person name="Clum A."/>
            <person name="Pillay M."/>
            <person name="Palaniappan K."/>
            <person name="Varghese N."/>
            <person name="Mikhailova N."/>
            <person name="Stamatis D."/>
            <person name="Reddy T."/>
            <person name="Daum C."/>
            <person name="Shapiro N."/>
            <person name="Ivanova N."/>
            <person name="Kyrpides N."/>
            <person name="Woyke T."/>
        </authorList>
    </citation>
    <scope>NUCLEOTIDE SEQUENCE [LARGE SCALE GENOMIC DNA]</scope>
    <source>
        <strain evidence="2">GAS496</strain>
    </source>
</reference>
<dbReference type="EMBL" id="QJJU01000040">
    <property type="protein sequence ID" value="PXW99578.1"/>
    <property type="molecule type" value="Genomic_DNA"/>
</dbReference>
<organism evidence="1 2">
    <name type="scientific">Mycolicibacterium moriokaense</name>
    <dbReference type="NCBI Taxonomy" id="39691"/>
    <lineage>
        <taxon>Bacteria</taxon>
        <taxon>Bacillati</taxon>
        <taxon>Actinomycetota</taxon>
        <taxon>Actinomycetes</taxon>
        <taxon>Mycobacteriales</taxon>
        <taxon>Mycobacteriaceae</taxon>
        <taxon>Mycolicibacterium</taxon>
    </lineage>
</organism>
<dbReference type="AlphaFoldDB" id="A0A318H9H4"/>
<evidence type="ECO:0000313" key="2">
    <source>
        <dbReference type="Proteomes" id="UP000247781"/>
    </source>
</evidence>
<dbReference type="RefSeq" id="WP_110319987.1">
    <property type="nucleotide sequence ID" value="NZ_QJJU01000040.1"/>
</dbReference>